<gene>
    <name evidence="3" type="ORF">FC756_26985</name>
</gene>
<dbReference type="Gene3D" id="1.10.260.40">
    <property type="entry name" value="lambda repressor-like DNA-binding domains"/>
    <property type="match status" value="1"/>
</dbReference>
<dbReference type="SMART" id="SM00530">
    <property type="entry name" value="HTH_XRE"/>
    <property type="match status" value="1"/>
</dbReference>
<dbReference type="PROSITE" id="PS50943">
    <property type="entry name" value="HTH_CROC1"/>
    <property type="match status" value="1"/>
</dbReference>
<reference evidence="3 4" key="1">
    <citation type="submission" date="2019-04" db="EMBL/GenBank/DDBJ databases">
        <title>Lysinibacillus genome sequencing.</title>
        <authorList>
            <person name="Dunlap C."/>
        </authorList>
    </citation>
    <scope>NUCLEOTIDE SEQUENCE [LARGE SCALE GENOMIC DNA]</scope>
    <source>
        <strain evidence="3 4">CCTCC AB 2010389</strain>
    </source>
</reference>
<feature type="domain" description="HTH cro/C1-type" evidence="2">
    <location>
        <begin position="12"/>
        <end position="66"/>
    </location>
</feature>
<evidence type="ECO:0000313" key="4">
    <source>
        <dbReference type="Proteomes" id="UP000308744"/>
    </source>
</evidence>
<comment type="caution">
    <text evidence="3">The sequence shown here is derived from an EMBL/GenBank/DDBJ whole genome shotgun (WGS) entry which is preliminary data.</text>
</comment>
<dbReference type="EMBL" id="SZPU01000162">
    <property type="protein sequence ID" value="TKI52853.1"/>
    <property type="molecule type" value="Genomic_DNA"/>
</dbReference>
<protein>
    <submittedName>
        <fullName evidence="3">Helix-turn-helix transcriptional regulator</fullName>
    </submittedName>
</protein>
<dbReference type="GO" id="GO:0003677">
    <property type="term" value="F:DNA binding"/>
    <property type="evidence" value="ECO:0007669"/>
    <property type="project" value="UniProtKB-KW"/>
</dbReference>
<dbReference type="AlphaFoldDB" id="A0A4V5THY7"/>
<dbReference type="CDD" id="cd00093">
    <property type="entry name" value="HTH_XRE"/>
    <property type="match status" value="1"/>
</dbReference>
<dbReference type="PANTHER" id="PTHR46558">
    <property type="entry name" value="TRACRIPTIONAL REGULATORY PROTEIN-RELATED-RELATED"/>
    <property type="match status" value="1"/>
</dbReference>
<dbReference type="Pfam" id="PF01381">
    <property type="entry name" value="HTH_3"/>
    <property type="match status" value="1"/>
</dbReference>
<organism evidence="3 4">
    <name type="scientific">Lysinibacillus mangiferihumi</name>
    <dbReference type="NCBI Taxonomy" id="1130819"/>
    <lineage>
        <taxon>Bacteria</taxon>
        <taxon>Bacillati</taxon>
        <taxon>Bacillota</taxon>
        <taxon>Bacilli</taxon>
        <taxon>Bacillales</taxon>
        <taxon>Bacillaceae</taxon>
        <taxon>Lysinibacillus</taxon>
    </lineage>
</organism>
<evidence type="ECO:0000313" key="3">
    <source>
        <dbReference type="EMBL" id="TKI52853.1"/>
    </source>
</evidence>
<proteinExistence type="predicted"/>
<dbReference type="InterPro" id="IPR001387">
    <property type="entry name" value="Cro/C1-type_HTH"/>
</dbReference>
<dbReference type="RefSeq" id="WP_107897898.1">
    <property type="nucleotide sequence ID" value="NZ_PYWM01000076.1"/>
</dbReference>
<dbReference type="PANTHER" id="PTHR46558:SF11">
    <property type="entry name" value="HTH-TYPE TRANSCRIPTIONAL REGULATOR XRE"/>
    <property type="match status" value="1"/>
</dbReference>
<dbReference type="InterPro" id="IPR010982">
    <property type="entry name" value="Lambda_DNA-bd_dom_sf"/>
</dbReference>
<dbReference type="Proteomes" id="UP000308744">
    <property type="component" value="Unassembled WGS sequence"/>
</dbReference>
<dbReference type="SUPFAM" id="SSF47413">
    <property type="entry name" value="lambda repressor-like DNA-binding domains"/>
    <property type="match status" value="1"/>
</dbReference>
<accession>A0A4V5THY7</accession>
<keyword evidence="1" id="KW-0238">DNA-binding</keyword>
<evidence type="ECO:0000256" key="1">
    <source>
        <dbReference type="ARBA" id="ARBA00023125"/>
    </source>
</evidence>
<sequence>MNEITTNFARNIKDLRIKNKLTQKQSAEMLSKKESTVRMWELNKNEPSLTTLVKLSKIFNVSIDEMIGVNE</sequence>
<name>A0A4V5THY7_9BACI</name>
<keyword evidence="4" id="KW-1185">Reference proteome</keyword>
<evidence type="ECO:0000259" key="2">
    <source>
        <dbReference type="PROSITE" id="PS50943"/>
    </source>
</evidence>